<dbReference type="Proteomes" id="UP000250179">
    <property type="component" value="Chromosome"/>
</dbReference>
<dbReference type="OrthoDB" id="102489at2157"/>
<dbReference type="AlphaFoldDB" id="A0A2Z2M9M6"/>
<feature type="transmembrane region" description="Helical" evidence="1">
    <location>
        <begin position="9"/>
        <end position="31"/>
    </location>
</feature>
<dbReference type="GeneID" id="33319515"/>
<proteinExistence type="predicted"/>
<evidence type="ECO:0000313" key="2">
    <source>
        <dbReference type="EMBL" id="ASJ02446.1"/>
    </source>
</evidence>
<keyword evidence="1" id="KW-1133">Transmembrane helix</keyword>
<organism evidence="2 3">
    <name type="scientific">Thermococcus profundus</name>
    <dbReference type="NCBI Taxonomy" id="49899"/>
    <lineage>
        <taxon>Archaea</taxon>
        <taxon>Methanobacteriati</taxon>
        <taxon>Methanobacteriota</taxon>
        <taxon>Thermococci</taxon>
        <taxon>Thermococcales</taxon>
        <taxon>Thermococcaceae</taxon>
        <taxon>Thermococcus</taxon>
    </lineage>
</organism>
<sequence>MIPEEVESGLIAGSIGILLLGAIIAVLGSSVNGVTKGGWIVYDIGVAGISWVFLDKAFDEKTSENLRVALVIAAAIIIAFGFRILAGF</sequence>
<gene>
    <name evidence="2" type="ORF">A3L09_03845</name>
</gene>
<dbReference type="EMBL" id="CP014862">
    <property type="protein sequence ID" value="ASJ02446.1"/>
    <property type="molecule type" value="Genomic_DNA"/>
</dbReference>
<feature type="transmembrane region" description="Helical" evidence="1">
    <location>
        <begin position="37"/>
        <end position="54"/>
    </location>
</feature>
<keyword evidence="1" id="KW-0472">Membrane</keyword>
<accession>A0A2Z2M9M6</accession>
<dbReference type="RefSeq" id="WP_088857708.1">
    <property type="nucleotide sequence ID" value="NZ_CP014862.1"/>
</dbReference>
<reference evidence="2 3" key="1">
    <citation type="submission" date="2016-03" db="EMBL/GenBank/DDBJ databases">
        <title>Complete genome sequence of Thermococcus profundus strain DT5432.</title>
        <authorList>
            <person name="Oger P.M."/>
        </authorList>
    </citation>
    <scope>NUCLEOTIDE SEQUENCE [LARGE SCALE GENOMIC DNA]</scope>
    <source>
        <strain evidence="2 3">DT 5432</strain>
    </source>
</reference>
<evidence type="ECO:0000313" key="3">
    <source>
        <dbReference type="Proteomes" id="UP000250179"/>
    </source>
</evidence>
<dbReference type="KEGG" id="tprf:A3L09_03845"/>
<protein>
    <submittedName>
        <fullName evidence="2">Uncharacterized protein</fullName>
    </submittedName>
</protein>
<keyword evidence="1" id="KW-0812">Transmembrane</keyword>
<name>A0A2Z2M9M6_THEPR</name>
<feature type="transmembrane region" description="Helical" evidence="1">
    <location>
        <begin position="66"/>
        <end position="86"/>
    </location>
</feature>
<evidence type="ECO:0000256" key="1">
    <source>
        <dbReference type="SAM" id="Phobius"/>
    </source>
</evidence>
<keyword evidence="3" id="KW-1185">Reference proteome</keyword>